<name>A0A916RA84_9HYPH</name>
<feature type="transmembrane region" description="Helical" evidence="5">
    <location>
        <begin position="298"/>
        <end position="320"/>
    </location>
</feature>
<dbReference type="PANTHER" id="PTHR37422">
    <property type="entry name" value="TEICHURONIC ACID BIOSYNTHESIS PROTEIN TUAE"/>
    <property type="match status" value="1"/>
</dbReference>
<dbReference type="AlphaFoldDB" id="A0A916RA84"/>
<dbReference type="GO" id="GO:0016020">
    <property type="term" value="C:membrane"/>
    <property type="evidence" value="ECO:0007669"/>
    <property type="project" value="UniProtKB-SubCell"/>
</dbReference>
<dbReference type="InterPro" id="IPR007016">
    <property type="entry name" value="O-antigen_ligase-rel_domated"/>
</dbReference>
<dbReference type="RefSeq" id="WP_127073157.1">
    <property type="nucleotide sequence ID" value="NZ_BMKB01000001.1"/>
</dbReference>
<dbReference type="Pfam" id="PF04932">
    <property type="entry name" value="Wzy_C"/>
    <property type="match status" value="1"/>
</dbReference>
<comment type="subcellular location">
    <subcellularLocation>
        <location evidence="1">Membrane</location>
        <topology evidence="1">Multi-pass membrane protein</topology>
    </subcellularLocation>
</comment>
<evidence type="ECO:0000259" key="6">
    <source>
        <dbReference type="Pfam" id="PF04932"/>
    </source>
</evidence>
<feature type="transmembrane region" description="Helical" evidence="5">
    <location>
        <begin position="115"/>
        <end position="135"/>
    </location>
</feature>
<evidence type="ECO:0000256" key="5">
    <source>
        <dbReference type="SAM" id="Phobius"/>
    </source>
</evidence>
<evidence type="ECO:0000313" key="8">
    <source>
        <dbReference type="Proteomes" id="UP000596977"/>
    </source>
</evidence>
<feature type="transmembrane region" description="Helical" evidence="5">
    <location>
        <begin position="164"/>
        <end position="182"/>
    </location>
</feature>
<keyword evidence="3 5" id="KW-1133">Transmembrane helix</keyword>
<feature type="transmembrane region" description="Helical" evidence="5">
    <location>
        <begin position="189"/>
        <end position="210"/>
    </location>
</feature>
<evidence type="ECO:0000313" key="7">
    <source>
        <dbReference type="EMBL" id="GGA41096.1"/>
    </source>
</evidence>
<reference evidence="7 8" key="1">
    <citation type="journal article" date="2014" name="Int. J. Syst. Evol. Microbiol.">
        <title>Complete genome sequence of Corynebacterium casei LMG S-19264T (=DSM 44701T), isolated from a smear-ripened cheese.</title>
        <authorList>
            <consortium name="US DOE Joint Genome Institute (JGI-PGF)"/>
            <person name="Walter F."/>
            <person name="Albersmeier A."/>
            <person name="Kalinowski J."/>
            <person name="Ruckert C."/>
        </authorList>
    </citation>
    <scope>NUCLEOTIDE SEQUENCE [LARGE SCALE GENOMIC DNA]</scope>
    <source>
        <strain evidence="7 8">CGMCC 1.15896</strain>
    </source>
</reference>
<dbReference type="EMBL" id="BMKB01000001">
    <property type="protein sequence ID" value="GGA41096.1"/>
    <property type="molecule type" value="Genomic_DNA"/>
</dbReference>
<sequence length="382" mass="41096">MAATLITLANPKSWPAISNALMHPAVRLQLIAYGLLLVAIGYRALQGDSLLYVFDFLPLLLVVPAMIAFQALDKSAWLNRLFTMALTGSFVGLAVVLFQYFILGDGRPAGIENSPIHYSILALTIGFVAMGGFFVRPDLRGAPFLLGPVLGITTALMTGTRASLPSLLMLSIAAVLLFVVFGRVKLRQLAIGIFAVSIVGGVAIAITLGLETDAMRAVAGLDRAFRAVMGDTQADTSMAYRLEQYRAFLPAFLDAPVFGQGWHNQLTAAYPFLSPFGQAGYDREGWGYIHNEALSMTLGMGILGLCAYIMIYAAPILGLWHMKTAPQFAARAYGVTIILVGIFAGGLTDVLFMVELPKTFLIFMTIAFLAVGSEQANAREAR</sequence>
<dbReference type="InterPro" id="IPR051533">
    <property type="entry name" value="WaaL-like"/>
</dbReference>
<dbReference type="OrthoDB" id="7943468at2"/>
<protein>
    <recommendedName>
        <fullName evidence="6">O-antigen ligase-related domain-containing protein</fullName>
    </recommendedName>
</protein>
<proteinExistence type="predicted"/>
<feature type="transmembrane region" description="Helical" evidence="5">
    <location>
        <begin position="81"/>
        <end position="103"/>
    </location>
</feature>
<evidence type="ECO:0000256" key="1">
    <source>
        <dbReference type="ARBA" id="ARBA00004141"/>
    </source>
</evidence>
<organism evidence="7 8">
    <name type="scientific">Pelagibacterium lentulum</name>
    <dbReference type="NCBI Taxonomy" id="2029865"/>
    <lineage>
        <taxon>Bacteria</taxon>
        <taxon>Pseudomonadati</taxon>
        <taxon>Pseudomonadota</taxon>
        <taxon>Alphaproteobacteria</taxon>
        <taxon>Hyphomicrobiales</taxon>
        <taxon>Devosiaceae</taxon>
        <taxon>Pelagibacterium</taxon>
    </lineage>
</organism>
<feature type="transmembrane region" description="Helical" evidence="5">
    <location>
        <begin position="28"/>
        <end position="45"/>
    </location>
</feature>
<dbReference type="Proteomes" id="UP000596977">
    <property type="component" value="Unassembled WGS sequence"/>
</dbReference>
<gene>
    <name evidence="7" type="ORF">GCM10011499_08350</name>
</gene>
<keyword evidence="4 5" id="KW-0472">Membrane</keyword>
<feature type="domain" description="O-antigen ligase-related" evidence="6">
    <location>
        <begin position="149"/>
        <end position="309"/>
    </location>
</feature>
<keyword evidence="8" id="KW-1185">Reference proteome</keyword>
<dbReference type="PANTHER" id="PTHR37422:SF13">
    <property type="entry name" value="LIPOPOLYSACCHARIDE BIOSYNTHESIS PROTEIN PA4999-RELATED"/>
    <property type="match status" value="1"/>
</dbReference>
<comment type="caution">
    <text evidence="7">The sequence shown here is derived from an EMBL/GenBank/DDBJ whole genome shotgun (WGS) entry which is preliminary data.</text>
</comment>
<evidence type="ECO:0000256" key="3">
    <source>
        <dbReference type="ARBA" id="ARBA00022989"/>
    </source>
</evidence>
<feature type="transmembrane region" description="Helical" evidence="5">
    <location>
        <begin position="332"/>
        <end position="354"/>
    </location>
</feature>
<accession>A0A916RA84</accession>
<keyword evidence="2 5" id="KW-0812">Transmembrane</keyword>
<feature type="transmembrane region" description="Helical" evidence="5">
    <location>
        <begin position="51"/>
        <end position="69"/>
    </location>
</feature>
<evidence type="ECO:0000256" key="2">
    <source>
        <dbReference type="ARBA" id="ARBA00022692"/>
    </source>
</evidence>
<evidence type="ECO:0000256" key="4">
    <source>
        <dbReference type="ARBA" id="ARBA00023136"/>
    </source>
</evidence>